<dbReference type="PROSITE" id="PS50983">
    <property type="entry name" value="FE_B12_PBP"/>
    <property type="match status" value="1"/>
</dbReference>
<reference evidence="2 3" key="1">
    <citation type="submission" date="2018-05" db="EMBL/GenBank/DDBJ databases">
        <title>Genomic Encyclopedia of Type Strains, Phase IV (KMG-IV): sequencing the most valuable type-strain genomes for metagenomic binning, comparative biology and taxonomic classification.</title>
        <authorList>
            <person name="Goeker M."/>
        </authorList>
    </citation>
    <scope>NUCLEOTIDE SEQUENCE [LARGE SCALE GENOMIC DNA]</scope>
    <source>
        <strain evidence="2 3">DSM 24906</strain>
    </source>
</reference>
<sequence>MKKALSIVLLLLVGIIALSSFTIIDDLGRPVKIDQDIKRIISAAPAVSDYLKHLNAEDLVVGVTDWDNNIEAEKIGNMTPLNLEKIISLNPDIVFISGGFQEKELERLEKYNIKTIVINPLSINDIIRDTVLIGTIIDKKEQAIKLSKNLRERMLNISKETSTWSEKPTVMYAMISSQNISSIWTSGTGSFMNELLSIAGSLNVASPYTGNNGWLSVGPEFIVSKNPDIIIVPSYFMGDNSGIETLKSASQFKNVNAVKNNKIFSINNDKASQASPSLIEALESIYEIIKESK</sequence>
<feature type="domain" description="Fe/B12 periplasmic-binding" evidence="1">
    <location>
        <begin position="39"/>
        <end position="293"/>
    </location>
</feature>
<dbReference type="PANTHER" id="PTHR30535:SF34">
    <property type="entry name" value="MOLYBDATE-BINDING PROTEIN MOLA"/>
    <property type="match status" value="1"/>
</dbReference>
<dbReference type="Pfam" id="PF01497">
    <property type="entry name" value="Peripla_BP_2"/>
    <property type="match status" value="1"/>
</dbReference>
<dbReference type="AlphaFoldDB" id="A0AA45C8J4"/>
<name>A0AA45C8J4_9BACT</name>
<evidence type="ECO:0000313" key="2">
    <source>
        <dbReference type="EMBL" id="PWJ96188.1"/>
    </source>
</evidence>
<dbReference type="Gene3D" id="3.40.50.1980">
    <property type="entry name" value="Nitrogenase molybdenum iron protein domain"/>
    <property type="match status" value="2"/>
</dbReference>
<dbReference type="InterPro" id="IPR002491">
    <property type="entry name" value="ABC_transptr_periplasmic_BD"/>
</dbReference>
<dbReference type="GO" id="GO:0071281">
    <property type="term" value="P:cellular response to iron ion"/>
    <property type="evidence" value="ECO:0007669"/>
    <property type="project" value="TreeGrafter"/>
</dbReference>
<dbReference type="RefSeq" id="WP_109603809.1">
    <property type="nucleotide sequence ID" value="NZ_QGGI01000002.1"/>
</dbReference>
<dbReference type="InterPro" id="IPR050902">
    <property type="entry name" value="ABC_Transporter_SBP"/>
</dbReference>
<dbReference type="PANTHER" id="PTHR30535">
    <property type="entry name" value="VITAMIN B12-BINDING PROTEIN"/>
    <property type="match status" value="1"/>
</dbReference>
<protein>
    <submittedName>
        <fullName evidence="2">Iron complex transport system substrate-binding protein</fullName>
    </submittedName>
</protein>
<evidence type="ECO:0000313" key="3">
    <source>
        <dbReference type="Proteomes" id="UP000245921"/>
    </source>
</evidence>
<evidence type="ECO:0000259" key="1">
    <source>
        <dbReference type="PROSITE" id="PS50983"/>
    </source>
</evidence>
<comment type="caution">
    <text evidence="2">The sequence shown here is derived from an EMBL/GenBank/DDBJ whole genome shotgun (WGS) entry which is preliminary data.</text>
</comment>
<proteinExistence type="predicted"/>
<dbReference type="EMBL" id="QGGI01000002">
    <property type="protein sequence ID" value="PWJ96188.1"/>
    <property type="molecule type" value="Genomic_DNA"/>
</dbReference>
<dbReference type="SUPFAM" id="SSF53807">
    <property type="entry name" value="Helical backbone' metal receptor"/>
    <property type="match status" value="1"/>
</dbReference>
<dbReference type="Proteomes" id="UP000245921">
    <property type="component" value="Unassembled WGS sequence"/>
</dbReference>
<accession>A0AA45C8J4</accession>
<gene>
    <name evidence="2" type="ORF">C7380_10299</name>
</gene>
<keyword evidence="3" id="KW-1185">Reference proteome</keyword>
<organism evidence="2 3">
    <name type="scientific">Oceanotoga teriensis</name>
    <dbReference type="NCBI Taxonomy" id="515440"/>
    <lineage>
        <taxon>Bacteria</taxon>
        <taxon>Thermotogati</taxon>
        <taxon>Thermotogota</taxon>
        <taxon>Thermotogae</taxon>
        <taxon>Petrotogales</taxon>
        <taxon>Petrotogaceae</taxon>
        <taxon>Oceanotoga</taxon>
    </lineage>
</organism>